<dbReference type="EMBL" id="CP012643">
    <property type="protein sequence ID" value="ALI97973.1"/>
    <property type="molecule type" value="Genomic_DNA"/>
</dbReference>
<dbReference type="SUPFAM" id="SSF111337">
    <property type="entry name" value="QueA-like"/>
    <property type="match status" value="1"/>
</dbReference>
<evidence type="ECO:0000256" key="2">
    <source>
        <dbReference type="ARBA" id="ARBA00022679"/>
    </source>
</evidence>
<sequence length="410" mass="46048">MPNTHPSQISISDYTYTLPEEKIAQFPLENRDQSKLLLYKNGRITDGHFKDLPTALPANSLLVFNDTKVVQARLRFQKPTGGVIELFCLEPLEPMREVQQAMQQTYSVIWKCLVGNNKRWREGRLEMPLGPYPADGSLWAERLAPAEEGFAIHFTWSPGHKTFAEILELAGTLPLPPYMNRDAQESDQDRYQTVYASEAGAVAAPTAGLHFTPAVLEQISAKGHQKAFVTLHVGAGTFKPVKAELMEYHYMHGEQLSVSRAFLEQLLYHKSKPVIAVGTTSMRTLESLYWLGAGMSLGLLPVEGEDLFVPQWFPYDVRTTISVQEALEALLYHLDSHKLTHLHATTRILIAPGYQFKICTGLITNFHQPQSTLLLLVSALIGPSWQKVYKHALANNYRFLSYGDSSLLLP</sequence>
<dbReference type="InterPro" id="IPR036100">
    <property type="entry name" value="QueA_sf"/>
</dbReference>
<dbReference type="InterPro" id="IPR042118">
    <property type="entry name" value="QueA_dom1"/>
</dbReference>
<protein>
    <recommendedName>
        <fullName evidence="5">S-adenosylmethionine:tRNA ribosyltransferase-isomerase</fullName>
        <ecNumber evidence="5">2.4.99.17</ecNumber>
    </recommendedName>
    <alternativeName>
        <fullName evidence="5">Queuosine biosynthesis protein QueA</fullName>
    </alternativeName>
</protein>
<dbReference type="RefSeq" id="WP_062542297.1">
    <property type="nucleotide sequence ID" value="NZ_CP012643.1"/>
</dbReference>
<comment type="similarity">
    <text evidence="5">Belongs to the QueA family.</text>
</comment>
<dbReference type="OrthoDB" id="9805933at2"/>
<comment type="subcellular location">
    <subcellularLocation>
        <location evidence="5">Cytoplasm</location>
    </subcellularLocation>
</comment>
<evidence type="ECO:0000256" key="4">
    <source>
        <dbReference type="ARBA" id="ARBA00022785"/>
    </source>
</evidence>
<comment type="pathway">
    <text evidence="5">tRNA modification; tRNA-queuosine biosynthesis.</text>
</comment>
<evidence type="ECO:0000256" key="5">
    <source>
        <dbReference type="HAMAP-Rule" id="MF_00113"/>
    </source>
</evidence>
<keyword evidence="1 5" id="KW-0963">Cytoplasm</keyword>
<dbReference type="Gene3D" id="3.40.1780.10">
    <property type="entry name" value="QueA-like"/>
    <property type="match status" value="2"/>
</dbReference>
<dbReference type="GO" id="GO:0005737">
    <property type="term" value="C:cytoplasm"/>
    <property type="evidence" value="ECO:0007669"/>
    <property type="project" value="UniProtKB-SubCell"/>
</dbReference>
<dbReference type="KEGG" id="rti:DC20_02025"/>
<evidence type="ECO:0000256" key="1">
    <source>
        <dbReference type="ARBA" id="ARBA00022490"/>
    </source>
</evidence>
<dbReference type="PANTHER" id="PTHR30307:SF0">
    <property type="entry name" value="S-ADENOSYLMETHIONINE:TRNA RIBOSYLTRANSFERASE-ISOMERASE"/>
    <property type="match status" value="1"/>
</dbReference>
<keyword evidence="3 5" id="KW-0949">S-adenosyl-L-methionine</keyword>
<name>A0A0P0CP09_9BACT</name>
<evidence type="ECO:0000256" key="3">
    <source>
        <dbReference type="ARBA" id="ARBA00022691"/>
    </source>
</evidence>
<dbReference type="InterPro" id="IPR003699">
    <property type="entry name" value="QueA"/>
</dbReference>
<comment type="catalytic activity">
    <reaction evidence="5">
        <text>7-aminomethyl-7-carbaguanosine(34) in tRNA + S-adenosyl-L-methionine = epoxyqueuosine(34) in tRNA + adenine + L-methionine + 2 H(+)</text>
        <dbReference type="Rhea" id="RHEA:32155"/>
        <dbReference type="Rhea" id="RHEA-COMP:10342"/>
        <dbReference type="Rhea" id="RHEA-COMP:18582"/>
        <dbReference type="ChEBI" id="CHEBI:15378"/>
        <dbReference type="ChEBI" id="CHEBI:16708"/>
        <dbReference type="ChEBI" id="CHEBI:57844"/>
        <dbReference type="ChEBI" id="CHEBI:59789"/>
        <dbReference type="ChEBI" id="CHEBI:82833"/>
        <dbReference type="ChEBI" id="CHEBI:194443"/>
        <dbReference type="EC" id="2.4.99.17"/>
    </reaction>
</comment>
<dbReference type="GO" id="GO:0008616">
    <property type="term" value="P:tRNA queuosine(34) biosynthetic process"/>
    <property type="evidence" value="ECO:0007669"/>
    <property type="project" value="UniProtKB-UniRule"/>
</dbReference>
<comment type="subunit">
    <text evidence="5">Monomer.</text>
</comment>
<dbReference type="STRING" id="512763.DC20_02025"/>
<dbReference type="Pfam" id="PF02547">
    <property type="entry name" value="Queuosine_synth"/>
    <property type="match status" value="1"/>
</dbReference>
<dbReference type="UniPathway" id="UPA00392"/>
<dbReference type="EC" id="2.4.99.17" evidence="5"/>
<dbReference type="HAMAP" id="MF_00113">
    <property type="entry name" value="QueA"/>
    <property type="match status" value="1"/>
</dbReference>
<reference evidence="6 7" key="1">
    <citation type="submission" date="2015-08" db="EMBL/GenBank/DDBJ databases">
        <title>Complete genome sequence of Rufibacter tibetensis strain 1351t, a radiation-resistant bacterium from tibet plateau.</title>
        <authorList>
            <person name="Dai J."/>
        </authorList>
    </citation>
    <scope>NUCLEOTIDE SEQUENCE [LARGE SCALE GENOMIC DNA]</scope>
    <source>
        <strain evidence="6 7">1351</strain>
    </source>
</reference>
<proteinExistence type="inferred from homology"/>
<organism evidence="6 7">
    <name type="scientific">Rufibacter tibetensis</name>
    <dbReference type="NCBI Taxonomy" id="512763"/>
    <lineage>
        <taxon>Bacteria</taxon>
        <taxon>Pseudomonadati</taxon>
        <taxon>Bacteroidota</taxon>
        <taxon>Cytophagia</taxon>
        <taxon>Cytophagales</taxon>
        <taxon>Hymenobacteraceae</taxon>
        <taxon>Rufibacter</taxon>
    </lineage>
</organism>
<dbReference type="PATRIC" id="fig|512763.3.peg.455"/>
<keyword evidence="7" id="KW-1185">Reference proteome</keyword>
<comment type="function">
    <text evidence="5">Transfers and isomerizes the ribose moiety from AdoMet to the 7-aminomethyl group of 7-deazaguanine (preQ1-tRNA) to give epoxyqueuosine (oQ-tRNA).</text>
</comment>
<evidence type="ECO:0000313" key="7">
    <source>
        <dbReference type="Proteomes" id="UP000061382"/>
    </source>
</evidence>
<dbReference type="GO" id="GO:0051075">
    <property type="term" value="F:S-adenosylmethionine:tRNA ribosyltransferase-isomerase activity"/>
    <property type="evidence" value="ECO:0007669"/>
    <property type="project" value="UniProtKB-EC"/>
</dbReference>
<keyword evidence="2 5" id="KW-0808">Transferase</keyword>
<accession>A0A0P0CP09</accession>
<dbReference type="AlphaFoldDB" id="A0A0P0CP09"/>
<dbReference type="Proteomes" id="UP000061382">
    <property type="component" value="Chromosome"/>
</dbReference>
<gene>
    <name evidence="5" type="primary">queA</name>
    <name evidence="6" type="ORF">DC20_02025</name>
</gene>
<evidence type="ECO:0000313" key="6">
    <source>
        <dbReference type="EMBL" id="ALI97973.1"/>
    </source>
</evidence>
<dbReference type="PANTHER" id="PTHR30307">
    <property type="entry name" value="S-ADENOSYLMETHIONINE:TRNA RIBOSYLTRANSFERASE-ISOMERASE"/>
    <property type="match status" value="1"/>
</dbReference>
<keyword evidence="4 5" id="KW-0671">Queuosine biosynthesis</keyword>